<dbReference type="AlphaFoldDB" id="A0A7C9RKH8"/>
<protein>
    <submittedName>
        <fullName evidence="1">Uncharacterized protein</fullName>
    </submittedName>
</protein>
<dbReference type="EMBL" id="JAAMRR010001457">
    <property type="protein sequence ID" value="NGX99020.1"/>
    <property type="molecule type" value="Genomic_DNA"/>
</dbReference>
<evidence type="ECO:0000313" key="2">
    <source>
        <dbReference type="Proteomes" id="UP000480266"/>
    </source>
</evidence>
<reference evidence="1" key="1">
    <citation type="submission" date="2020-02" db="EMBL/GenBank/DDBJ databases">
        <title>Draft genome sequence of Candidatus Afipia apatlaquensis IBT-C3, a potential strain for decolorization of textile dyes.</title>
        <authorList>
            <person name="Sanchez-Reyes A."/>
            <person name="Breton-Deval L."/>
            <person name="Mangelson H."/>
            <person name="Sanchez-Flores A."/>
        </authorList>
    </citation>
    <scope>NUCLEOTIDE SEQUENCE [LARGE SCALE GENOMIC DNA]</scope>
    <source>
        <strain evidence="1">IBT-C3</strain>
    </source>
</reference>
<proteinExistence type="predicted"/>
<feature type="non-terminal residue" evidence="1">
    <location>
        <position position="54"/>
    </location>
</feature>
<evidence type="ECO:0000313" key="1">
    <source>
        <dbReference type="EMBL" id="NGX99020.1"/>
    </source>
</evidence>
<dbReference type="Proteomes" id="UP000480266">
    <property type="component" value="Unassembled WGS sequence"/>
</dbReference>
<sequence length="54" mass="5883">MAETQSSDPSLWQARAARARRIASMLLGRDAETVLAYARECDEQGRGVSAKTIS</sequence>
<gene>
    <name evidence="1" type="ORF">G4V63_28580</name>
</gene>
<name>A0A7C9RKH8_9BRAD</name>
<accession>A0A7C9RKH8</accession>
<organism evidence="1 2">
    <name type="scientific">Candidatus Afipia apatlaquensis</name>
    <dbReference type="NCBI Taxonomy" id="2712852"/>
    <lineage>
        <taxon>Bacteria</taxon>
        <taxon>Pseudomonadati</taxon>
        <taxon>Pseudomonadota</taxon>
        <taxon>Alphaproteobacteria</taxon>
        <taxon>Hyphomicrobiales</taxon>
        <taxon>Nitrobacteraceae</taxon>
        <taxon>Afipia</taxon>
    </lineage>
</organism>
<comment type="caution">
    <text evidence="1">The sequence shown here is derived from an EMBL/GenBank/DDBJ whole genome shotgun (WGS) entry which is preliminary data.</text>
</comment>
<keyword evidence="2" id="KW-1185">Reference proteome</keyword>